<dbReference type="InterPro" id="IPR020935">
    <property type="entry name" value="PdiEstase_YfcE_CS"/>
</dbReference>
<sequence length="152" mass="16973">MLIGVISDTHADTIRDVDHRIIDALKDVDLVVHAGDITSIDVLNELKLVKDVVAVKGNMDSLDIKKILPDTEKIEIDGKKIRVIHGWGAPFGLEYKLLKRFDDVDVIIYGHTHIPMNKIINNTLLFNPGTARKSYGLLNIDNGEIRGDIIKL</sequence>
<dbReference type="AlphaFoldDB" id="A0A520KTA8"/>
<evidence type="ECO:0000259" key="4">
    <source>
        <dbReference type="Pfam" id="PF12850"/>
    </source>
</evidence>
<accession>A0A520KTA8</accession>
<comment type="similarity">
    <text evidence="3">Belongs to the metallophosphoesterase superfamily. YfcE family.</text>
</comment>
<dbReference type="PANTHER" id="PTHR11124">
    <property type="entry name" value="VACUOLAR SORTING PROTEIN VPS29"/>
    <property type="match status" value="1"/>
</dbReference>
<proteinExistence type="inferred from homology"/>
<dbReference type="PROSITE" id="PS01269">
    <property type="entry name" value="UPF0025"/>
    <property type="match status" value="1"/>
</dbReference>
<feature type="domain" description="Calcineurin-like phosphoesterase" evidence="4">
    <location>
        <begin position="1"/>
        <end position="133"/>
    </location>
</feature>
<protein>
    <recommendedName>
        <fullName evidence="3">Phosphoesterase</fullName>
        <ecNumber evidence="3">3.1.4.-</ecNumber>
    </recommendedName>
</protein>
<dbReference type="EMBL" id="RXIF01000003">
    <property type="protein sequence ID" value="RZN65207.1"/>
    <property type="molecule type" value="Genomic_DNA"/>
</dbReference>
<dbReference type="NCBIfam" id="TIGR00040">
    <property type="entry name" value="yfcE"/>
    <property type="match status" value="1"/>
</dbReference>
<keyword evidence="1 3" id="KW-0479">Metal-binding</keyword>
<dbReference type="InterPro" id="IPR024654">
    <property type="entry name" value="Calcineurin-like_PHP_lpxH"/>
</dbReference>
<dbReference type="SUPFAM" id="SSF56300">
    <property type="entry name" value="Metallo-dependent phosphatases"/>
    <property type="match status" value="1"/>
</dbReference>
<name>A0A520KTA8_METT2</name>
<evidence type="ECO:0000313" key="5">
    <source>
        <dbReference type="EMBL" id="RZN65207.1"/>
    </source>
</evidence>
<gene>
    <name evidence="5" type="ORF">EF806_01435</name>
</gene>
<organism evidence="5 6">
    <name type="scientific">Methanoliparum thermophilum</name>
    <dbReference type="NCBI Taxonomy" id="2491083"/>
    <lineage>
        <taxon>Archaea</taxon>
        <taxon>Methanobacteriati</taxon>
        <taxon>Methanobacteriota</taxon>
        <taxon>Candidatus Methanoliparia</taxon>
        <taxon>Candidatus Methanoliparales</taxon>
        <taxon>Candidatus Methanoliparaceae</taxon>
        <taxon>Candidatus Methanoliparum</taxon>
    </lineage>
</organism>
<reference evidence="5 6" key="1">
    <citation type="journal article" date="2019" name="Nat. Microbiol.">
        <title>Wide diversity of methane and short-chain alkane metabolisms in uncultured archaea.</title>
        <authorList>
            <person name="Borrel G."/>
            <person name="Adam P.S."/>
            <person name="McKay L.J."/>
            <person name="Chen L.X."/>
            <person name="Sierra-Garcia I.N."/>
            <person name="Sieber C.M."/>
            <person name="Letourneur Q."/>
            <person name="Ghozlane A."/>
            <person name="Andersen G.L."/>
            <person name="Li W.J."/>
            <person name="Hallam S.J."/>
            <person name="Muyzer G."/>
            <person name="de Oliveira V.M."/>
            <person name="Inskeep W.P."/>
            <person name="Banfield J.F."/>
            <person name="Gribaldo S."/>
        </authorList>
    </citation>
    <scope>NUCLEOTIDE SEQUENCE [LARGE SCALE GENOMIC DNA]</scope>
    <source>
        <strain evidence="5">NM1a</strain>
    </source>
</reference>
<dbReference type="EC" id="3.1.4.-" evidence="3"/>
<dbReference type="InterPro" id="IPR000979">
    <property type="entry name" value="Phosphodiesterase_MJ0936/Vps29"/>
</dbReference>
<dbReference type="GO" id="GO:0016787">
    <property type="term" value="F:hydrolase activity"/>
    <property type="evidence" value="ECO:0007669"/>
    <property type="project" value="UniProtKB-UniRule"/>
</dbReference>
<dbReference type="GO" id="GO:0046872">
    <property type="term" value="F:metal ion binding"/>
    <property type="evidence" value="ECO:0007669"/>
    <property type="project" value="UniProtKB-KW"/>
</dbReference>
<evidence type="ECO:0000256" key="1">
    <source>
        <dbReference type="ARBA" id="ARBA00022723"/>
    </source>
</evidence>
<dbReference type="InterPro" id="IPR029052">
    <property type="entry name" value="Metallo-depent_PP-like"/>
</dbReference>
<keyword evidence="2" id="KW-0378">Hydrolase</keyword>
<evidence type="ECO:0000256" key="2">
    <source>
        <dbReference type="ARBA" id="ARBA00022801"/>
    </source>
</evidence>
<comment type="cofactor">
    <cofactor evidence="3">
        <name>a divalent metal cation</name>
        <dbReference type="ChEBI" id="CHEBI:60240"/>
    </cofactor>
</comment>
<evidence type="ECO:0000313" key="6">
    <source>
        <dbReference type="Proteomes" id="UP000317158"/>
    </source>
</evidence>
<evidence type="ECO:0000256" key="3">
    <source>
        <dbReference type="RuleBase" id="RU362039"/>
    </source>
</evidence>
<comment type="caution">
    <text evidence="5">The sequence shown here is derived from an EMBL/GenBank/DDBJ whole genome shotgun (WGS) entry which is preliminary data.</text>
</comment>
<dbReference type="Gene3D" id="3.60.21.10">
    <property type="match status" value="1"/>
</dbReference>
<dbReference type="Pfam" id="PF12850">
    <property type="entry name" value="Metallophos_2"/>
    <property type="match status" value="1"/>
</dbReference>
<dbReference type="Proteomes" id="UP000317158">
    <property type="component" value="Unassembled WGS sequence"/>
</dbReference>